<reference evidence="1 2" key="1">
    <citation type="submission" date="2013-11" db="EMBL/GenBank/DDBJ databases">
        <title>Opisthorchis viverrini - life in the bile duct.</title>
        <authorList>
            <person name="Young N.D."/>
            <person name="Nagarajan N."/>
            <person name="Lin S.J."/>
            <person name="Korhonen P.K."/>
            <person name="Jex A.R."/>
            <person name="Hall R.S."/>
            <person name="Safavi-Hemami H."/>
            <person name="Kaewkong W."/>
            <person name="Bertrand D."/>
            <person name="Gao S."/>
            <person name="Seet Q."/>
            <person name="Wongkham S."/>
            <person name="Teh B.T."/>
            <person name="Wongkham C."/>
            <person name="Intapan P.M."/>
            <person name="Maleewong W."/>
            <person name="Yang X."/>
            <person name="Hu M."/>
            <person name="Wang Z."/>
            <person name="Hofmann A."/>
            <person name="Sternberg P.W."/>
            <person name="Tan P."/>
            <person name="Wang J."/>
            <person name="Gasser R.B."/>
        </authorList>
    </citation>
    <scope>NUCLEOTIDE SEQUENCE [LARGE SCALE GENOMIC DNA]</scope>
</reference>
<sequence length="180" mass="19879">MTIDEVLGLSMPQLGYQFYDTLVDGFNFADDWVVCAEGQARLIEKLKAAAVELGRAGMKMNARKTKMMLICGDGKLGMTAVLVESFCFAGEIIITPGPTDTYDLTIRHAPWKEIHPAEWLSRQKTRDEAPIIMLDANSLVVELDPGMLAQLKRQDPVLRKVAAALLDGKSFEKGGIDHEL</sequence>
<dbReference type="RefSeq" id="XP_009171877.1">
    <property type="nucleotide sequence ID" value="XM_009173613.1"/>
</dbReference>
<keyword evidence="2" id="KW-1185">Reference proteome</keyword>
<protein>
    <recommendedName>
        <fullName evidence="3">Reverse transcriptase domain-containing protein</fullName>
    </recommendedName>
</protein>
<dbReference type="OrthoDB" id="410104at2759"/>
<dbReference type="GeneID" id="20322127"/>
<evidence type="ECO:0000313" key="2">
    <source>
        <dbReference type="Proteomes" id="UP000054324"/>
    </source>
</evidence>
<dbReference type="AlphaFoldDB" id="A0A074ZFH7"/>
<evidence type="ECO:0000313" key="1">
    <source>
        <dbReference type="EMBL" id="KER24392.1"/>
    </source>
</evidence>
<dbReference type="Proteomes" id="UP000054324">
    <property type="component" value="Unassembled WGS sequence"/>
</dbReference>
<organism evidence="1 2">
    <name type="scientific">Opisthorchis viverrini</name>
    <name type="common">Southeast Asian liver fluke</name>
    <dbReference type="NCBI Taxonomy" id="6198"/>
    <lineage>
        <taxon>Eukaryota</taxon>
        <taxon>Metazoa</taxon>
        <taxon>Spiralia</taxon>
        <taxon>Lophotrochozoa</taxon>
        <taxon>Platyhelminthes</taxon>
        <taxon>Trematoda</taxon>
        <taxon>Digenea</taxon>
        <taxon>Opisthorchiida</taxon>
        <taxon>Opisthorchiata</taxon>
        <taxon>Opisthorchiidae</taxon>
        <taxon>Opisthorchis</taxon>
    </lineage>
</organism>
<dbReference type="EMBL" id="KL596812">
    <property type="protein sequence ID" value="KER24392.1"/>
    <property type="molecule type" value="Genomic_DNA"/>
</dbReference>
<evidence type="ECO:0008006" key="3">
    <source>
        <dbReference type="Google" id="ProtNLM"/>
    </source>
</evidence>
<gene>
    <name evidence="1" type="ORF">T265_07948</name>
</gene>
<name>A0A074ZFH7_OPIVI</name>
<accession>A0A074ZFH7</accession>
<dbReference type="KEGG" id="ovi:T265_07948"/>
<proteinExistence type="predicted"/>
<dbReference type="CTD" id="20322127"/>